<dbReference type="AlphaFoldDB" id="A0A242N228"/>
<dbReference type="EMBL" id="NBTY01000052">
    <property type="protein sequence ID" value="OTP77721.1"/>
    <property type="molecule type" value="Genomic_DNA"/>
</dbReference>
<evidence type="ECO:0000313" key="1">
    <source>
        <dbReference type="EMBL" id="OTP77721.1"/>
    </source>
</evidence>
<evidence type="ECO:0000313" key="2">
    <source>
        <dbReference type="Proteomes" id="UP000194546"/>
    </source>
</evidence>
<dbReference type="Proteomes" id="UP000194546">
    <property type="component" value="Unassembled WGS sequence"/>
</dbReference>
<protein>
    <submittedName>
        <fullName evidence="1">Fibronectin type III protein</fullName>
    </submittedName>
</protein>
<accession>A0A242N228</accession>
<sequence length="306" mass="29791">MNACGGGGGSDAPVSNVLKLSTAIQSEHVAKYAGAFGMLAGPGVAAIYTSVVSSFVQDVSSATGASSTACAGGGSVDVVAQSAGAAGLQAGESATVTFNQCIGQVQAATVASDAKASGTISLQVQSASGQVGSKTSNWAYTATETANNVTLVSGKGTNVLNGTINIAVSFDASTGLTTTTATAPSITINRTQSTATSGDVSGTITVSSLAMTRIHGTNPTTDSVTSSAAVSVSASDAVIAFNVSTPTAVMVTGGELQQGVVQLTTNDTVETLSAVNANIVGITVTSGGKTANYTETYADFQSIAGG</sequence>
<name>A0A242N228_CABSO</name>
<comment type="caution">
    <text evidence="1">The sequence shown here is derived from an EMBL/GenBank/DDBJ whole genome shotgun (WGS) entry which is preliminary data.</text>
</comment>
<proteinExistence type="predicted"/>
<reference evidence="1 2" key="1">
    <citation type="submission" date="2017-03" db="EMBL/GenBank/DDBJ databases">
        <title>Genome analysis of strain PAMC 26510.</title>
        <authorList>
            <person name="Oh H.-M."/>
            <person name="Yang J.-A."/>
        </authorList>
    </citation>
    <scope>NUCLEOTIDE SEQUENCE [LARGE SCALE GENOMIC DNA]</scope>
    <source>
        <strain evidence="1 2">PAMC 26510</strain>
    </source>
</reference>
<gene>
    <name evidence="1" type="ORF">PAMC26510_08610</name>
</gene>
<organism evidence="1 2">
    <name type="scientific">Caballeronia sordidicola</name>
    <name type="common">Burkholderia sordidicola</name>
    <dbReference type="NCBI Taxonomy" id="196367"/>
    <lineage>
        <taxon>Bacteria</taxon>
        <taxon>Pseudomonadati</taxon>
        <taxon>Pseudomonadota</taxon>
        <taxon>Betaproteobacteria</taxon>
        <taxon>Burkholderiales</taxon>
        <taxon>Burkholderiaceae</taxon>
        <taxon>Caballeronia</taxon>
    </lineage>
</organism>